<dbReference type="EC" id="3.-.-.-" evidence="9"/>
<evidence type="ECO:0000256" key="4">
    <source>
        <dbReference type="ARBA" id="ARBA00022723"/>
    </source>
</evidence>
<evidence type="ECO:0000313" key="10">
    <source>
        <dbReference type="Proteomes" id="UP000078250"/>
    </source>
</evidence>
<protein>
    <submittedName>
        <fullName evidence="9">Nudix hydrolase</fullName>
        <ecNumber evidence="9">3.-.-.-</ecNumber>
    </submittedName>
</protein>
<comment type="cofactor">
    <cofactor evidence="1">
        <name>Mn(2+)</name>
        <dbReference type="ChEBI" id="CHEBI:29035"/>
    </cofactor>
</comment>
<evidence type="ECO:0000256" key="3">
    <source>
        <dbReference type="ARBA" id="ARBA00006506"/>
    </source>
</evidence>
<dbReference type="Gene3D" id="3.90.79.10">
    <property type="entry name" value="Nucleoside Triphosphate Pyrophosphohydrolase"/>
    <property type="match status" value="1"/>
</dbReference>
<dbReference type="PANTHER" id="PTHR12992">
    <property type="entry name" value="NUDIX HYDROLASE"/>
    <property type="match status" value="1"/>
</dbReference>
<keyword evidence="6" id="KW-0460">Magnesium</keyword>
<dbReference type="InterPro" id="IPR015797">
    <property type="entry name" value="NUDIX_hydrolase-like_dom_sf"/>
</dbReference>
<dbReference type="PANTHER" id="PTHR12992:SF11">
    <property type="entry name" value="MITOCHONDRIAL COENZYME A DIPHOSPHATASE NUDT8"/>
    <property type="match status" value="1"/>
</dbReference>
<sequence>MTPIDNFINRFQLTLPDTVNLSSDGQKTAAVLLPIINKPVPTLLLTERASTLRSHAGQVAFPGGKRDPEDSNLIATALREAHEEVAIPPNAVSVIGQLAPLQSSSGYLVTPIIGVIPAGLPLRHNPDEVASIFEIPLSYVLNTQQYQALDFRRSGKNHRIYFYPYNGHLVWGLTAAILHKLALQIT</sequence>
<evidence type="ECO:0000256" key="2">
    <source>
        <dbReference type="ARBA" id="ARBA00001946"/>
    </source>
</evidence>
<keyword evidence="7" id="KW-0464">Manganese</keyword>
<dbReference type="AlphaFoldDB" id="A0AAJ3LTD3"/>
<evidence type="ECO:0000256" key="6">
    <source>
        <dbReference type="ARBA" id="ARBA00022842"/>
    </source>
</evidence>
<dbReference type="RefSeq" id="WP_064720275.1">
    <property type="nucleotide sequence ID" value="NZ_LXEV01000024.1"/>
</dbReference>
<dbReference type="InterPro" id="IPR000086">
    <property type="entry name" value="NUDIX_hydrolase_dom"/>
</dbReference>
<dbReference type="InterPro" id="IPR045121">
    <property type="entry name" value="CoAse"/>
</dbReference>
<dbReference type="Proteomes" id="UP000078250">
    <property type="component" value="Unassembled WGS sequence"/>
</dbReference>
<organism evidence="9 10">
    <name type="scientific">Proteus hauseri ATCC 700826</name>
    <dbReference type="NCBI Taxonomy" id="1354271"/>
    <lineage>
        <taxon>Bacteria</taxon>
        <taxon>Pseudomonadati</taxon>
        <taxon>Pseudomonadota</taxon>
        <taxon>Gammaproteobacteria</taxon>
        <taxon>Enterobacterales</taxon>
        <taxon>Morganellaceae</taxon>
        <taxon>Proteus</taxon>
    </lineage>
</organism>
<dbReference type="GO" id="GO:0010945">
    <property type="term" value="F:coenzyme A diphosphatase activity"/>
    <property type="evidence" value="ECO:0007669"/>
    <property type="project" value="InterPro"/>
</dbReference>
<dbReference type="PROSITE" id="PS01293">
    <property type="entry name" value="NUDIX_COA"/>
    <property type="match status" value="1"/>
</dbReference>
<keyword evidence="5 9" id="KW-0378">Hydrolase</keyword>
<comment type="similarity">
    <text evidence="3">Belongs to the Nudix hydrolase family. PCD1 subfamily.</text>
</comment>
<evidence type="ECO:0000256" key="1">
    <source>
        <dbReference type="ARBA" id="ARBA00001936"/>
    </source>
</evidence>
<dbReference type="GO" id="GO:0009132">
    <property type="term" value="P:nucleoside diphosphate metabolic process"/>
    <property type="evidence" value="ECO:0007669"/>
    <property type="project" value="InterPro"/>
</dbReference>
<dbReference type="InterPro" id="IPR000059">
    <property type="entry name" value="NUDIX_hydrolase_NudL_CS"/>
</dbReference>
<gene>
    <name evidence="9" type="ORF">M997_2319</name>
</gene>
<dbReference type="GO" id="GO:0000287">
    <property type="term" value="F:magnesium ion binding"/>
    <property type="evidence" value="ECO:0007669"/>
    <property type="project" value="InterPro"/>
</dbReference>
<dbReference type="NCBIfam" id="NF007980">
    <property type="entry name" value="PRK10707.1"/>
    <property type="match status" value="1"/>
</dbReference>
<reference evidence="9 10" key="1">
    <citation type="submission" date="2016-04" db="EMBL/GenBank/DDBJ databases">
        <title>ATOL: Assembling a taxonomically balanced genome-scale reconstruction of the evolutionary history of the Enterobacteriaceae.</title>
        <authorList>
            <person name="Plunkett G.III."/>
            <person name="Neeno-Eckwall E.C."/>
            <person name="Glasner J.D."/>
            <person name="Perna N.T."/>
        </authorList>
    </citation>
    <scope>NUCLEOTIDE SEQUENCE [LARGE SCALE GENOMIC DNA]</scope>
    <source>
        <strain evidence="9 10">ATCC 700826</strain>
    </source>
</reference>
<dbReference type="EMBL" id="LXEV01000024">
    <property type="protein sequence ID" value="OAT46442.1"/>
    <property type="molecule type" value="Genomic_DNA"/>
</dbReference>
<dbReference type="PROSITE" id="PS51462">
    <property type="entry name" value="NUDIX"/>
    <property type="match status" value="1"/>
</dbReference>
<comment type="caution">
    <text evidence="9">The sequence shown here is derived from an EMBL/GenBank/DDBJ whole genome shotgun (WGS) entry which is preliminary data.</text>
</comment>
<keyword evidence="10" id="KW-1185">Reference proteome</keyword>
<evidence type="ECO:0000313" key="9">
    <source>
        <dbReference type="EMBL" id="OAT46442.1"/>
    </source>
</evidence>
<proteinExistence type="inferred from homology"/>
<dbReference type="Pfam" id="PF00293">
    <property type="entry name" value="NUDIX"/>
    <property type="match status" value="1"/>
</dbReference>
<feature type="domain" description="Nudix hydrolase" evidence="8">
    <location>
        <begin position="26"/>
        <end position="159"/>
    </location>
</feature>
<evidence type="ECO:0000259" key="8">
    <source>
        <dbReference type="PROSITE" id="PS51462"/>
    </source>
</evidence>
<dbReference type="SUPFAM" id="SSF55811">
    <property type="entry name" value="Nudix"/>
    <property type="match status" value="1"/>
</dbReference>
<dbReference type="CDD" id="cd03426">
    <property type="entry name" value="NUDIX_CoAse_Nudt7"/>
    <property type="match status" value="1"/>
</dbReference>
<keyword evidence="4" id="KW-0479">Metal-binding</keyword>
<evidence type="ECO:0000256" key="7">
    <source>
        <dbReference type="ARBA" id="ARBA00023211"/>
    </source>
</evidence>
<comment type="cofactor">
    <cofactor evidence="2">
        <name>Mg(2+)</name>
        <dbReference type="ChEBI" id="CHEBI:18420"/>
    </cofactor>
</comment>
<accession>A0AAJ3LTD3</accession>
<name>A0AAJ3LTD3_PROHU</name>
<dbReference type="GO" id="GO:0030145">
    <property type="term" value="F:manganese ion binding"/>
    <property type="evidence" value="ECO:0007669"/>
    <property type="project" value="InterPro"/>
</dbReference>
<evidence type="ECO:0000256" key="5">
    <source>
        <dbReference type="ARBA" id="ARBA00022801"/>
    </source>
</evidence>